<evidence type="ECO:0000256" key="1">
    <source>
        <dbReference type="SAM" id="SignalP"/>
    </source>
</evidence>
<evidence type="ECO:0000313" key="4">
    <source>
        <dbReference type="Proteomes" id="UP001597252"/>
    </source>
</evidence>
<accession>A0ABW4E5A6</accession>
<dbReference type="InterPro" id="IPR027994">
    <property type="entry name" value="WxL_dom"/>
</dbReference>
<protein>
    <submittedName>
        <fullName evidence="3">WxL domain-containing protein</fullName>
    </submittedName>
</protein>
<reference evidence="4" key="1">
    <citation type="journal article" date="2019" name="Int. J. Syst. Evol. Microbiol.">
        <title>The Global Catalogue of Microorganisms (GCM) 10K type strain sequencing project: providing services to taxonomists for standard genome sequencing and annotation.</title>
        <authorList>
            <consortium name="The Broad Institute Genomics Platform"/>
            <consortium name="The Broad Institute Genome Sequencing Center for Infectious Disease"/>
            <person name="Wu L."/>
            <person name="Ma J."/>
        </authorList>
    </citation>
    <scope>NUCLEOTIDE SEQUENCE [LARGE SCALE GENOMIC DNA]</scope>
    <source>
        <strain evidence="4">CCM 8903</strain>
    </source>
</reference>
<dbReference type="EMBL" id="JBHTON010000003">
    <property type="protein sequence ID" value="MFD1483911.1"/>
    <property type="molecule type" value="Genomic_DNA"/>
</dbReference>
<dbReference type="Proteomes" id="UP001597252">
    <property type="component" value="Unassembled WGS sequence"/>
</dbReference>
<dbReference type="Pfam" id="PF13731">
    <property type="entry name" value="WxL"/>
    <property type="match status" value="1"/>
</dbReference>
<keyword evidence="4" id="KW-1185">Reference proteome</keyword>
<keyword evidence="1" id="KW-0732">Signal</keyword>
<evidence type="ECO:0000259" key="2">
    <source>
        <dbReference type="Pfam" id="PF13731"/>
    </source>
</evidence>
<proteinExistence type="predicted"/>
<organism evidence="3 4">
    <name type="scientific">Lacticaseibacillus baoqingensis</name>
    <dbReference type="NCBI Taxonomy" id="2486013"/>
    <lineage>
        <taxon>Bacteria</taxon>
        <taxon>Bacillati</taxon>
        <taxon>Bacillota</taxon>
        <taxon>Bacilli</taxon>
        <taxon>Lactobacillales</taxon>
        <taxon>Lactobacillaceae</taxon>
        <taxon>Lacticaseibacillus</taxon>
    </lineage>
</organism>
<feature type="signal peptide" evidence="1">
    <location>
        <begin position="1"/>
        <end position="20"/>
    </location>
</feature>
<comment type="caution">
    <text evidence="3">The sequence shown here is derived from an EMBL/GenBank/DDBJ whole genome shotgun (WGS) entry which is preliminary data.</text>
</comment>
<feature type="chain" id="PRO_5045339806" evidence="1">
    <location>
        <begin position="21"/>
        <end position="195"/>
    </location>
</feature>
<sequence length="195" mass="20012">MKLTTLLFTAALLLGSTAVAATPVKAAETEAVVTVQDPGDAGQLTLQSAPEFNFGTVKAVEIYNGFDKDQLTTNKDLVIVDGRPANLQGGWTLTTSLAPFSKADDAKQTLAQSTLQLTGKNTVLALDELLTSDAATPGALAYDGQRGTLTLPAAAISAHLTQAATPNASVSDGDHYVAKLTWTLTPAVAASALGN</sequence>
<feature type="domain" description="WxL" evidence="2">
    <location>
        <begin position="32"/>
        <end position="185"/>
    </location>
</feature>
<dbReference type="RefSeq" id="WP_164508416.1">
    <property type="nucleotide sequence ID" value="NZ_JBHTON010000003.1"/>
</dbReference>
<gene>
    <name evidence="3" type="ORF">ACFQ5J_01435</name>
</gene>
<name>A0ABW4E5A6_9LACO</name>
<evidence type="ECO:0000313" key="3">
    <source>
        <dbReference type="EMBL" id="MFD1483911.1"/>
    </source>
</evidence>